<reference evidence="2" key="3">
    <citation type="submission" date="2025-08" db="UniProtKB">
        <authorList>
            <consortium name="RefSeq"/>
        </authorList>
    </citation>
    <scope>IDENTIFICATION</scope>
    <source>
        <strain evidence="2">CBS 342.82</strain>
    </source>
</reference>
<evidence type="ECO:0000313" key="1">
    <source>
        <dbReference type="Proteomes" id="UP000504637"/>
    </source>
</evidence>
<dbReference type="AlphaFoldDB" id="A0A6J3LXR4"/>
<gene>
    <name evidence="2" type="ORF">K489DRAFT_373289</name>
</gene>
<evidence type="ECO:0008006" key="3">
    <source>
        <dbReference type="Google" id="ProtNLM"/>
    </source>
</evidence>
<accession>A0A6J3LXR4</accession>
<proteinExistence type="predicted"/>
<keyword evidence="1" id="KW-1185">Reference proteome</keyword>
<organism evidence="2">
    <name type="scientific">Dissoconium aciculare CBS 342.82</name>
    <dbReference type="NCBI Taxonomy" id="1314786"/>
    <lineage>
        <taxon>Eukaryota</taxon>
        <taxon>Fungi</taxon>
        <taxon>Dikarya</taxon>
        <taxon>Ascomycota</taxon>
        <taxon>Pezizomycotina</taxon>
        <taxon>Dothideomycetes</taxon>
        <taxon>Dothideomycetidae</taxon>
        <taxon>Mycosphaerellales</taxon>
        <taxon>Dissoconiaceae</taxon>
        <taxon>Dissoconium</taxon>
    </lineage>
</organism>
<sequence>MLSLHFNIRFVTRSKLKKVLFLFIQQTRQLIDDFRILRKRSKSTAMPTSSSQIMMQGPINRSSVFRFMELPQEIRDLIYDYVRNDRPYVVDDGIRHVTHKKCKREPHVSVLNRLNTNLLLASRRVYNEYKQHANKHILLVIQGHPGNLDKWSLPKHERHKVAAISKIKVILSGSHSGDHALSLLPRWYRTVSRGITKLCANKTLQLVVPLNLWDLADHPDKHNDIIELARRFTRIRNVSTLTILLNQSAYDDLQSWSCTEHVLVNRWTARDGTWKEQHSITVQEANEISCLVEDEKWAKYKNAPLGAIVYDEPTTSSQSNMQAGSEISST</sequence>
<name>A0A6J3LXR4_9PEZI</name>
<dbReference type="OrthoDB" id="5314997at2759"/>
<reference evidence="2" key="1">
    <citation type="submission" date="2020-01" db="EMBL/GenBank/DDBJ databases">
        <authorList>
            <consortium name="DOE Joint Genome Institute"/>
            <person name="Haridas S."/>
            <person name="Albert R."/>
            <person name="Binder M."/>
            <person name="Bloem J."/>
            <person name="Labutti K."/>
            <person name="Salamov A."/>
            <person name="Andreopoulos B."/>
            <person name="Baker S.E."/>
            <person name="Barry K."/>
            <person name="Bills G."/>
            <person name="Bluhm B.H."/>
            <person name="Cannon C."/>
            <person name="Castanera R."/>
            <person name="Culley D.E."/>
            <person name="Daum C."/>
            <person name="Ezra D."/>
            <person name="Gonzalez J.B."/>
            <person name="Henrissat B."/>
            <person name="Kuo A."/>
            <person name="Liang C."/>
            <person name="Lipzen A."/>
            <person name="Lutzoni F."/>
            <person name="Magnuson J."/>
            <person name="Mondo S."/>
            <person name="Nolan M."/>
            <person name="Ohm R."/>
            <person name="Pangilinan J."/>
            <person name="Park H.-J."/>
            <person name="Ramirez L."/>
            <person name="Alfaro M."/>
            <person name="Sun H."/>
            <person name="Tritt A."/>
            <person name="Yoshinaga Y."/>
            <person name="Zwiers L.-H."/>
            <person name="Turgeon B.G."/>
            <person name="Goodwin S.B."/>
            <person name="Spatafora J.W."/>
            <person name="Crous P.W."/>
            <person name="Grigoriev I.V."/>
        </authorList>
    </citation>
    <scope>NUCLEOTIDE SEQUENCE</scope>
    <source>
        <strain evidence="2">CBS 342.82</strain>
    </source>
</reference>
<dbReference type="GeneID" id="54361208"/>
<dbReference type="RefSeq" id="XP_033456463.1">
    <property type="nucleotide sequence ID" value="XM_033603408.1"/>
</dbReference>
<protein>
    <recommendedName>
        <fullName evidence="3">F-box domain-containing protein</fullName>
    </recommendedName>
</protein>
<reference evidence="2" key="2">
    <citation type="submission" date="2020-04" db="EMBL/GenBank/DDBJ databases">
        <authorList>
            <consortium name="NCBI Genome Project"/>
        </authorList>
    </citation>
    <scope>NUCLEOTIDE SEQUENCE</scope>
    <source>
        <strain evidence="2">CBS 342.82</strain>
    </source>
</reference>
<dbReference type="Proteomes" id="UP000504637">
    <property type="component" value="Unplaced"/>
</dbReference>
<evidence type="ECO:0000313" key="2">
    <source>
        <dbReference type="RefSeq" id="XP_033456463.1"/>
    </source>
</evidence>